<dbReference type="InterPro" id="IPR029069">
    <property type="entry name" value="HotDog_dom_sf"/>
</dbReference>
<proteinExistence type="inferred from homology"/>
<dbReference type="KEGG" id="acae:HYG86_02700"/>
<gene>
    <name evidence="3" type="ORF">HYG86_02700</name>
</gene>
<dbReference type="AlphaFoldDB" id="A0A7G9W4Y2"/>
<dbReference type="SUPFAM" id="SSF54637">
    <property type="entry name" value="Thioesterase/thiol ester dehydrase-isomerase"/>
    <property type="match status" value="1"/>
</dbReference>
<evidence type="ECO:0000313" key="3">
    <source>
        <dbReference type="EMBL" id="QNO13744.1"/>
    </source>
</evidence>
<dbReference type="PANTHER" id="PTHR31793:SF27">
    <property type="entry name" value="NOVEL THIOESTERASE SUPERFAMILY DOMAIN AND SAPOSIN A-TYPE DOMAIN CONTAINING PROTEIN (0610012H03RIK)"/>
    <property type="match status" value="1"/>
</dbReference>
<sequence>MHTTIKVRYAETDQMGVVYHSNYLIWFEVARTEFMESKGVNYKELEENGLFLPVVEANCRYKRSAKYNDILTIKTTVELQGRKIIFRYKIYKEDQLLSEGYTIHVFINKEGYVITLEKAEPNIYQKLKTIAN</sequence>
<dbReference type="PANTHER" id="PTHR31793">
    <property type="entry name" value="4-HYDROXYBENZOYL-COA THIOESTERASE FAMILY MEMBER"/>
    <property type="match status" value="1"/>
</dbReference>
<dbReference type="CDD" id="cd00586">
    <property type="entry name" value="4HBT"/>
    <property type="match status" value="1"/>
</dbReference>
<dbReference type="PIRSF" id="PIRSF003230">
    <property type="entry name" value="YbgC"/>
    <property type="match status" value="1"/>
</dbReference>
<dbReference type="InterPro" id="IPR006684">
    <property type="entry name" value="YbgC/YbaW"/>
</dbReference>
<dbReference type="InterPro" id="IPR050563">
    <property type="entry name" value="4-hydroxybenzoyl-CoA_TE"/>
</dbReference>
<name>A0A7G9W4Y2_ALKCA</name>
<reference evidence="3 4" key="1">
    <citation type="submission" date="2020-07" db="EMBL/GenBank/DDBJ databases">
        <title>Alkalicella. sp. LB2 genome.</title>
        <authorList>
            <person name="Postec A."/>
            <person name="Quemeneur M."/>
        </authorList>
    </citation>
    <scope>NUCLEOTIDE SEQUENCE [LARGE SCALE GENOMIC DNA]</scope>
    <source>
        <strain evidence="3 4">LB2</strain>
    </source>
</reference>
<protein>
    <submittedName>
        <fullName evidence="3">Acyl-CoA thioesterase</fullName>
    </submittedName>
</protein>
<dbReference type="Proteomes" id="UP000516160">
    <property type="component" value="Chromosome"/>
</dbReference>
<keyword evidence="2" id="KW-0378">Hydrolase</keyword>
<dbReference type="GO" id="GO:0047617">
    <property type="term" value="F:fatty acyl-CoA hydrolase activity"/>
    <property type="evidence" value="ECO:0007669"/>
    <property type="project" value="TreeGrafter"/>
</dbReference>
<dbReference type="NCBIfam" id="TIGR00051">
    <property type="entry name" value="YbgC/FadM family acyl-CoA thioesterase"/>
    <property type="match status" value="1"/>
</dbReference>
<dbReference type="Gene3D" id="3.10.129.10">
    <property type="entry name" value="Hotdog Thioesterase"/>
    <property type="match status" value="1"/>
</dbReference>
<comment type="similarity">
    <text evidence="1">Belongs to the 4-hydroxybenzoyl-CoA thioesterase family.</text>
</comment>
<organism evidence="3 4">
    <name type="scientific">Alkalicella caledoniensis</name>
    <dbReference type="NCBI Taxonomy" id="2731377"/>
    <lineage>
        <taxon>Bacteria</taxon>
        <taxon>Bacillati</taxon>
        <taxon>Bacillota</taxon>
        <taxon>Clostridia</taxon>
        <taxon>Eubacteriales</taxon>
        <taxon>Proteinivoracaceae</taxon>
        <taxon>Alkalicella</taxon>
    </lineage>
</organism>
<dbReference type="EMBL" id="CP058559">
    <property type="protein sequence ID" value="QNO13744.1"/>
    <property type="molecule type" value="Genomic_DNA"/>
</dbReference>
<evidence type="ECO:0000256" key="1">
    <source>
        <dbReference type="ARBA" id="ARBA00005953"/>
    </source>
</evidence>
<evidence type="ECO:0000256" key="2">
    <source>
        <dbReference type="ARBA" id="ARBA00022801"/>
    </source>
</evidence>
<keyword evidence="4" id="KW-1185">Reference proteome</keyword>
<dbReference type="RefSeq" id="WP_213167409.1">
    <property type="nucleotide sequence ID" value="NZ_CP058559.1"/>
</dbReference>
<accession>A0A7G9W4Y2</accession>
<dbReference type="Pfam" id="PF13279">
    <property type="entry name" value="4HBT_2"/>
    <property type="match status" value="1"/>
</dbReference>
<evidence type="ECO:0000313" key="4">
    <source>
        <dbReference type="Proteomes" id="UP000516160"/>
    </source>
</evidence>